<protein>
    <submittedName>
        <fullName evidence="1">2348_t:CDS:1</fullName>
    </submittedName>
</protein>
<dbReference type="EMBL" id="CAJVPQ010001742">
    <property type="protein sequence ID" value="CAG8567751.1"/>
    <property type="molecule type" value="Genomic_DNA"/>
</dbReference>
<gene>
    <name evidence="1" type="ORF">FCALED_LOCUS6936</name>
</gene>
<sequence length="41" mass="4587">PAIILPTIANLNKTKSVNNYINIDDKVSAKEKLSLQEIVDY</sequence>
<evidence type="ECO:0000313" key="2">
    <source>
        <dbReference type="Proteomes" id="UP000789570"/>
    </source>
</evidence>
<reference evidence="1" key="1">
    <citation type="submission" date="2021-06" db="EMBL/GenBank/DDBJ databases">
        <authorList>
            <person name="Kallberg Y."/>
            <person name="Tangrot J."/>
            <person name="Rosling A."/>
        </authorList>
    </citation>
    <scope>NUCLEOTIDE SEQUENCE</scope>
    <source>
        <strain evidence="1">UK204</strain>
    </source>
</reference>
<organism evidence="1 2">
    <name type="scientific">Funneliformis caledonium</name>
    <dbReference type="NCBI Taxonomy" id="1117310"/>
    <lineage>
        <taxon>Eukaryota</taxon>
        <taxon>Fungi</taxon>
        <taxon>Fungi incertae sedis</taxon>
        <taxon>Mucoromycota</taxon>
        <taxon>Glomeromycotina</taxon>
        <taxon>Glomeromycetes</taxon>
        <taxon>Glomerales</taxon>
        <taxon>Glomeraceae</taxon>
        <taxon>Funneliformis</taxon>
    </lineage>
</organism>
<accession>A0A9N9BLE7</accession>
<name>A0A9N9BLE7_9GLOM</name>
<dbReference type="AlphaFoldDB" id="A0A9N9BLE7"/>
<feature type="non-terminal residue" evidence="1">
    <location>
        <position position="41"/>
    </location>
</feature>
<dbReference type="Proteomes" id="UP000789570">
    <property type="component" value="Unassembled WGS sequence"/>
</dbReference>
<keyword evidence="2" id="KW-1185">Reference proteome</keyword>
<evidence type="ECO:0000313" key="1">
    <source>
        <dbReference type="EMBL" id="CAG8567751.1"/>
    </source>
</evidence>
<proteinExistence type="predicted"/>
<comment type="caution">
    <text evidence="1">The sequence shown here is derived from an EMBL/GenBank/DDBJ whole genome shotgun (WGS) entry which is preliminary data.</text>
</comment>